<dbReference type="STRING" id="1423803.FD13_GL000081"/>
<dbReference type="InterPro" id="IPR036962">
    <property type="entry name" value="Glyco_hydro_3_N_sf"/>
</dbReference>
<protein>
    <submittedName>
        <fullName evidence="4">Beta-glucosidase-related glycosidase</fullName>
    </submittedName>
</protein>
<dbReference type="InterPro" id="IPR002772">
    <property type="entry name" value="Glyco_hydro_3_C"/>
</dbReference>
<dbReference type="SUPFAM" id="SSF52279">
    <property type="entry name" value="Beta-D-glucan exohydrolase, C-terminal domain"/>
    <property type="match status" value="1"/>
</dbReference>
<organism evidence="4 5">
    <name type="scientific">Levilactobacillus senmaizukei DSM 21775 = NBRC 103853</name>
    <dbReference type="NCBI Taxonomy" id="1423803"/>
    <lineage>
        <taxon>Bacteria</taxon>
        <taxon>Bacillati</taxon>
        <taxon>Bacillota</taxon>
        <taxon>Bacilli</taxon>
        <taxon>Lactobacillales</taxon>
        <taxon>Lactobacillaceae</taxon>
        <taxon>Levilactobacillus</taxon>
    </lineage>
</organism>
<evidence type="ECO:0000313" key="5">
    <source>
        <dbReference type="Proteomes" id="UP000051589"/>
    </source>
</evidence>
<dbReference type="Pfam" id="PF00933">
    <property type="entry name" value="Glyco_hydro_3"/>
    <property type="match status" value="1"/>
</dbReference>
<proteinExistence type="inferred from homology"/>
<dbReference type="InterPro" id="IPR050288">
    <property type="entry name" value="Cellulose_deg_GH3"/>
</dbReference>
<dbReference type="Gene3D" id="3.40.50.1700">
    <property type="entry name" value="Glycoside hydrolase family 3 C-terminal domain"/>
    <property type="match status" value="1"/>
</dbReference>
<dbReference type="RefSeq" id="WP_061775650.1">
    <property type="nucleotide sequence ID" value="NZ_AYZH01000001.1"/>
</dbReference>
<dbReference type="PATRIC" id="fig|1423803.3.peg.79"/>
<dbReference type="Proteomes" id="UP000051589">
    <property type="component" value="Unassembled WGS sequence"/>
</dbReference>
<dbReference type="InterPro" id="IPR001764">
    <property type="entry name" value="Glyco_hydro_3_N"/>
</dbReference>
<evidence type="ECO:0000313" key="4">
    <source>
        <dbReference type="EMBL" id="KRN03298.1"/>
    </source>
</evidence>
<dbReference type="Gene3D" id="3.20.20.300">
    <property type="entry name" value="Glycoside hydrolase, family 3, N-terminal domain"/>
    <property type="match status" value="1"/>
</dbReference>
<dbReference type="AlphaFoldDB" id="A0A0R2DGW0"/>
<dbReference type="InterPro" id="IPR036881">
    <property type="entry name" value="Glyco_hydro_3_C_sf"/>
</dbReference>
<evidence type="ECO:0000256" key="2">
    <source>
        <dbReference type="ARBA" id="ARBA00022801"/>
    </source>
</evidence>
<evidence type="ECO:0000256" key="1">
    <source>
        <dbReference type="ARBA" id="ARBA00005336"/>
    </source>
</evidence>
<keyword evidence="2" id="KW-0378">Hydrolase</keyword>
<dbReference type="InterPro" id="IPR026891">
    <property type="entry name" value="Fn3-like"/>
</dbReference>
<feature type="domain" description="Fibronectin type III-like" evidence="3">
    <location>
        <begin position="577"/>
        <end position="647"/>
    </location>
</feature>
<dbReference type="GO" id="GO:0005975">
    <property type="term" value="P:carbohydrate metabolic process"/>
    <property type="evidence" value="ECO:0007669"/>
    <property type="project" value="InterPro"/>
</dbReference>
<dbReference type="Pfam" id="PF14310">
    <property type="entry name" value="Fn3-like"/>
    <property type="match status" value="1"/>
</dbReference>
<accession>A0A0R2DGW0</accession>
<dbReference type="InterPro" id="IPR017853">
    <property type="entry name" value="GH"/>
</dbReference>
<dbReference type="EMBL" id="AYZH01000001">
    <property type="protein sequence ID" value="KRN03298.1"/>
    <property type="molecule type" value="Genomic_DNA"/>
</dbReference>
<dbReference type="Pfam" id="PF01915">
    <property type="entry name" value="Glyco_hydro_3_C"/>
    <property type="match status" value="1"/>
</dbReference>
<comment type="caution">
    <text evidence="4">The sequence shown here is derived from an EMBL/GenBank/DDBJ whole genome shotgun (WGS) entry which is preliminary data.</text>
</comment>
<dbReference type="SUPFAM" id="SSF51445">
    <property type="entry name" value="(Trans)glycosidases"/>
    <property type="match status" value="1"/>
</dbReference>
<dbReference type="FunFam" id="2.60.40.10:FF:000495">
    <property type="entry name" value="Periplasmic beta-glucosidase"/>
    <property type="match status" value="1"/>
</dbReference>
<dbReference type="Gene3D" id="2.60.40.10">
    <property type="entry name" value="Immunoglobulins"/>
    <property type="match status" value="1"/>
</dbReference>
<dbReference type="GO" id="GO:0008422">
    <property type="term" value="F:beta-glucosidase activity"/>
    <property type="evidence" value="ECO:0007669"/>
    <property type="project" value="UniProtKB-ARBA"/>
</dbReference>
<keyword evidence="4" id="KW-0326">Glycosidase</keyword>
<reference evidence="4 5" key="1">
    <citation type="journal article" date="2015" name="Genome Announc.">
        <title>Expanding the biotechnology potential of lactobacilli through comparative genomics of 213 strains and associated genera.</title>
        <authorList>
            <person name="Sun Z."/>
            <person name="Harris H.M."/>
            <person name="McCann A."/>
            <person name="Guo C."/>
            <person name="Argimon S."/>
            <person name="Zhang W."/>
            <person name="Yang X."/>
            <person name="Jeffery I.B."/>
            <person name="Cooney J.C."/>
            <person name="Kagawa T.F."/>
            <person name="Liu W."/>
            <person name="Song Y."/>
            <person name="Salvetti E."/>
            <person name="Wrobel A."/>
            <person name="Rasinkangas P."/>
            <person name="Parkhill J."/>
            <person name="Rea M.C."/>
            <person name="O'Sullivan O."/>
            <person name="Ritari J."/>
            <person name="Douillard F.P."/>
            <person name="Paul Ross R."/>
            <person name="Yang R."/>
            <person name="Briner A.E."/>
            <person name="Felis G.E."/>
            <person name="de Vos W.M."/>
            <person name="Barrangou R."/>
            <person name="Klaenhammer T.R."/>
            <person name="Caufield P.W."/>
            <person name="Cui Y."/>
            <person name="Zhang H."/>
            <person name="O'Toole P.W."/>
        </authorList>
    </citation>
    <scope>NUCLEOTIDE SEQUENCE [LARGE SCALE GENOMIC DNA]</scope>
    <source>
        <strain evidence="4 5">DSM 21775</strain>
    </source>
</reference>
<dbReference type="PRINTS" id="PR00133">
    <property type="entry name" value="GLHYDRLASE3"/>
</dbReference>
<comment type="similarity">
    <text evidence="1">Belongs to the glycosyl hydrolase 3 family.</text>
</comment>
<gene>
    <name evidence="4" type="ORF">FD13_GL000081</name>
</gene>
<evidence type="ECO:0000259" key="3">
    <source>
        <dbReference type="SMART" id="SM01217"/>
    </source>
</evidence>
<keyword evidence="5" id="KW-1185">Reference proteome</keyword>
<dbReference type="SMART" id="SM01217">
    <property type="entry name" value="Fn3_like"/>
    <property type="match status" value="1"/>
</dbReference>
<sequence>MDIERTLAALTLPEKAALVTGHNGWFTAAIERLGLPALMMTDGPSGLRKQVTSSTDFNDSVKAIAYPSSALSASTWNEDLMRQLGEHLGTEARAEQVSLLLGPGVNLKRSPLGGRNFEYLAEDPLVAGKLASAYVQGVQSQHVGVAVKHFAANNRENQRFTASSDMSPRALRELYLRTFEIIVKAAFPATMMTSYNKINGVLNSQNKHLLREILRDEWGYHGAVMSDWGAVANHPQSLRAGLDLEMPGKGQASIDEIIRAVETGELDEGTLNKSIRHLLHVIQDWAPAAEASTYDHAAHHAFARQLADDGIVLLKNHHDELPLEPGKSGQVVIIGELAEHPRYQGAGSSHVNPTTLKTPLEALAASGLKANYYPGYRLDEDETDEHLADAALAAARAADHVIVFAGYPAASESEGFDKNSLMLPENQTDLIGSLAKANVHTTVVLQNGSAVEMPWVHSVDAIVETYLAGEAVGEATWDIITGKVNPSGHLTETFPLRLTDTPMAPTFGQDPHHEYYTEGIFMGYRYYDTHEMHVLFPFGHGLSYTTFEYTQMIITKNEHGATITFNVTNTGDRAGQAVPQLYVANHATHAPMPTKELRAFTKVNLAPNETKQVILKLNRRDFSWWCEPKQRWQADSGDYEIMIGDSSRDMRLQTKLTMDFKNSPAPVTEETYLSRIVADDQLRELFLETVIAPLQANEDTPSMLTATDQDGQLLALQNRLFLNMPLRATVSLGTPADLINNFIAAANQH</sequence>
<name>A0A0R2DGW0_9LACO</name>
<dbReference type="PANTHER" id="PTHR42715">
    <property type="entry name" value="BETA-GLUCOSIDASE"/>
    <property type="match status" value="1"/>
</dbReference>
<dbReference type="PANTHER" id="PTHR42715:SF10">
    <property type="entry name" value="BETA-GLUCOSIDASE"/>
    <property type="match status" value="1"/>
</dbReference>
<dbReference type="InterPro" id="IPR013783">
    <property type="entry name" value="Ig-like_fold"/>
</dbReference>
<dbReference type="OrthoDB" id="9805821at2"/>